<feature type="transmembrane region" description="Helical" evidence="1">
    <location>
        <begin position="410"/>
        <end position="433"/>
    </location>
</feature>
<name>A0ABQ1UCG1_9NOCA</name>
<feature type="transmembrane region" description="Helical" evidence="1">
    <location>
        <begin position="123"/>
        <end position="142"/>
    </location>
</feature>
<sequence>MRSLSAVVAAAVGAAVAVIALIGPTAFFVVDSAGTGSRFGSFFDSSAAVAAAAVVVALLVASVMRNRAVAVVGAAVGLIALAVLAFTVKNGQGIGYSTAIAAGLVLGALAVMTQPDPSIGGRAGRIGLAAGVVAGSLLAQALPSTGGFGPGTSRRYADYLPGDLVSTEKGSGLLTVVGVIVAVIALAALALQIKGTTTGAVERPDATVAITGLGIAVAIVLVSGWSVESRSPYGQLSPPGWVFGSLLVVIVLAVALVLPGRTGLAWVGVVALVAAGAVADLSGINVVVGVVVTVLIGLGAASSGRRNLLPLGIAVLVVVALLQLSGGDSSTLIAAVAAVFVAPFAVSYTAAVCVSEPSSSQPLTHPAIIATALAACVPLSAVGGGADFGWTAYTPLTDARSSHLDLGFGYTSGTTVTTSVLSLIAAGVVAWVITRRPVDNVPEAQ</sequence>
<feature type="transmembrane region" description="Helical" evidence="1">
    <location>
        <begin position="205"/>
        <end position="227"/>
    </location>
</feature>
<dbReference type="EMBL" id="BMCS01000001">
    <property type="protein sequence ID" value="GGF15791.1"/>
    <property type="molecule type" value="Genomic_DNA"/>
</dbReference>
<feature type="transmembrane region" description="Helical" evidence="1">
    <location>
        <begin position="7"/>
        <end position="30"/>
    </location>
</feature>
<feature type="transmembrane region" description="Helical" evidence="1">
    <location>
        <begin position="367"/>
        <end position="390"/>
    </location>
</feature>
<reference evidence="3" key="1">
    <citation type="journal article" date="2019" name="Int. J. Syst. Evol. Microbiol.">
        <title>The Global Catalogue of Microorganisms (GCM) 10K type strain sequencing project: providing services to taxonomists for standard genome sequencing and annotation.</title>
        <authorList>
            <consortium name="The Broad Institute Genomics Platform"/>
            <consortium name="The Broad Institute Genome Sequencing Center for Infectious Disease"/>
            <person name="Wu L."/>
            <person name="Ma J."/>
        </authorList>
    </citation>
    <scope>NUCLEOTIDE SEQUENCE [LARGE SCALE GENOMIC DNA]</scope>
    <source>
        <strain evidence="3">CCM 7855</strain>
    </source>
</reference>
<protein>
    <recommendedName>
        <fullName evidence="4">MFS transporter</fullName>
    </recommendedName>
</protein>
<feature type="transmembrane region" description="Helical" evidence="1">
    <location>
        <begin position="284"/>
        <end position="301"/>
    </location>
</feature>
<keyword evidence="1" id="KW-0812">Transmembrane</keyword>
<feature type="transmembrane region" description="Helical" evidence="1">
    <location>
        <begin position="42"/>
        <end position="61"/>
    </location>
</feature>
<feature type="transmembrane region" description="Helical" evidence="1">
    <location>
        <begin position="332"/>
        <end position="355"/>
    </location>
</feature>
<keyword evidence="1" id="KW-0472">Membrane</keyword>
<feature type="transmembrane region" description="Helical" evidence="1">
    <location>
        <begin position="94"/>
        <end position="111"/>
    </location>
</feature>
<organism evidence="2 3">
    <name type="scientific">Williamsia phyllosphaerae</name>
    <dbReference type="NCBI Taxonomy" id="885042"/>
    <lineage>
        <taxon>Bacteria</taxon>
        <taxon>Bacillati</taxon>
        <taxon>Actinomycetota</taxon>
        <taxon>Actinomycetes</taxon>
        <taxon>Mycobacteriales</taxon>
        <taxon>Nocardiaceae</taxon>
        <taxon>Williamsia</taxon>
    </lineage>
</organism>
<evidence type="ECO:0008006" key="4">
    <source>
        <dbReference type="Google" id="ProtNLM"/>
    </source>
</evidence>
<evidence type="ECO:0000313" key="3">
    <source>
        <dbReference type="Proteomes" id="UP000632454"/>
    </source>
</evidence>
<feature type="transmembrane region" description="Helical" evidence="1">
    <location>
        <begin position="308"/>
        <end position="326"/>
    </location>
</feature>
<evidence type="ECO:0000256" key="1">
    <source>
        <dbReference type="SAM" id="Phobius"/>
    </source>
</evidence>
<proteinExistence type="predicted"/>
<dbReference type="Proteomes" id="UP000632454">
    <property type="component" value="Unassembled WGS sequence"/>
</dbReference>
<feature type="transmembrane region" description="Helical" evidence="1">
    <location>
        <begin position="68"/>
        <end position="88"/>
    </location>
</feature>
<feature type="transmembrane region" description="Helical" evidence="1">
    <location>
        <begin position="173"/>
        <end position="193"/>
    </location>
</feature>
<keyword evidence="3" id="KW-1185">Reference proteome</keyword>
<evidence type="ECO:0000313" key="2">
    <source>
        <dbReference type="EMBL" id="GGF15791.1"/>
    </source>
</evidence>
<gene>
    <name evidence="2" type="ORF">GCM10007298_09760</name>
</gene>
<dbReference type="RefSeq" id="WP_188487414.1">
    <property type="nucleotide sequence ID" value="NZ_BMCS01000001.1"/>
</dbReference>
<comment type="caution">
    <text evidence="2">The sequence shown here is derived from an EMBL/GenBank/DDBJ whole genome shotgun (WGS) entry which is preliminary data.</text>
</comment>
<feature type="transmembrane region" description="Helical" evidence="1">
    <location>
        <begin position="239"/>
        <end position="258"/>
    </location>
</feature>
<accession>A0ABQ1UCG1</accession>
<keyword evidence="1" id="KW-1133">Transmembrane helix</keyword>
<feature type="transmembrane region" description="Helical" evidence="1">
    <location>
        <begin position="263"/>
        <end position="278"/>
    </location>
</feature>